<dbReference type="AlphaFoldDB" id="A0A940PT88"/>
<dbReference type="Pfam" id="PF07859">
    <property type="entry name" value="Abhydrolase_3"/>
    <property type="match status" value="1"/>
</dbReference>
<protein>
    <submittedName>
        <fullName evidence="3">Acetyl esterase/lipase</fullName>
    </submittedName>
</protein>
<comment type="caution">
    <text evidence="3">The sequence shown here is derived from an EMBL/GenBank/DDBJ whole genome shotgun (WGS) entry which is preliminary data.</text>
</comment>
<dbReference type="PROSITE" id="PS51257">
    <property type="entry name" value="PROKAR_LIPOPROTEIN"/>
    <property type="match status" value="1"/>
</dbReference>
<name>A0A940PT88_9MICO</name>
<evidence type="ECO:0000313" key="4">
    <source>
        <dbReference type="Proteomes" id="UP000675163"/>
    </source>
</evidence>
<gene>
    <name evidence="3" type="ORF">JOF28_001659</name>
</gene>
<proteinExistence type="predicted"/>
<dbReference type="RefSeq" id="WP_342452127.1">
    <property type="nucleotide sequence ID" value="NZ_JAFIDA010000001.1"/>
</dbReference>
<sequence length="368" mass="37523">MSIRRWPLIGVIVGCVALAACLVAVLWRGDARGTAAAQPTTSLSGATGATGVHDATGSDASAVTVTNLVVPGPANQVSSSKPSNQDAGAAAASGINRVGSAEVPVRRYDPAPATAATTEPWAVLVWAHGGSFIHGGLDMAEADWAARQFAAAGVRVYSVDYVLASDTVKAPAPANDVAAVASWVARTESAPLLIGGASAGAHLATLAALDRADAALAGDGTAAAALMLEYPTLHRTQRPDAAIARATATLREGLRFDPDRISTMYATHIGEVSDAEAAESELVAGEIAAPRLALLPPTVIVNADIDDLRASGEQFAEQLAVAGVRVLEYTQAGTTHGYLNRPEESAVALASAQQTIDRLVAGARDEVQ</sequence>
<dbReference type="GO" id="GO:0016787">
    <property type="term" value="F:hydrolase activity"/>
    <property type="evidence" value="ECO:0007669"/>
    <property type="project" value="UniProtKB-KW"/>
</dbReference>
<evidence type="ECO:0000259" key="2">
    <source>
        <dbReference type="Pfam" id="PF07859"/>
    </source>
</evidence>
<dbReference type="SUPFAM" id="SSF53474">
    <property type="entry name" value="alpha/beta-Hydrolases"/>
    <property type="match status" value="1"/>
</dbReference>
<accession>A0A940PT88</accession>
<dbReference type="InterPro" id="IPR013094">
    <property type="entry name" value="AB_hydrolase_3"/>
</dbReference>
<dbReference type="PANTHER" id="PTHR48081">
    <property type="entry name" value="AB HYDROLASE SUPERFAMILY PROTEIN C4A8.06C"/>
    <property type="match status" value="1"/>
</dbReference>
<dbReference type="Gene3D" id="3.40.50.1820">
    <property type="entry name" value="alpha/beta hydrolase"/>
    <property type="match status" value="1"/>
</dbReference>
<dbReference type="Proteomes" id="UP000675163">
    <property type="component" value="Unassembled WGS sequence"/>
</dbReference>
<keyword evidence="1" id="KW-0378">Hydrolase</keyword>
<evidence type="ECO:0000313" key="3">
    <source>
        <dbReference type="EMBL" id="MBP1326427.1"/>
    </source>
</evidence>
<organism evidence="3 4">
    <name type="scientific">Leucobacter exalbidus</name>
    <dbReference type="NCBI Taxonomy" id="662960"/>
    <lineage>
        <taxon>Bacteria</taxon>
        <taxon>Bacillati</taxon>
        <taxon>Actinomycetota</taxon>
        <taxon>Actinomycetes</taxon>
        <taxon>Micrococcales</taxon>
        <taxon>Microbacteriaceae</taxon>
        <taxon>Leucobacter</taxon>
    </lineage>
</organism>
<feature type="domain" description="Alpha/beta hydrolase fold-3" evidence="2">
    <location>
        <begin position="124"/>
        <end position="339"/>
    </location>
</feature>
<dbReference type="InterPro" id="IPR029058">
    <property type="entry name" value="AB_hydrolase_fold"/>
</dbReference>
<reference evidence="3" key="1">
    <citation type="submission" date="2021-02" db="EMBL/GenBank/DDBJ databases">
        <title>Sequencing the genomes of 1000 actinobacteria strains.</title>
        <authorList>
            <person name="Klenk H.-P."/>
        </authorList>
    </citation>
    <scope>NUCLEOTIDE SEQUENCE</scope>
    <source>
        <strain evidence="3">DSM 22850</strain>
    </source>
</reference>
<dbReference type="InterPro" id="IPR050300">
    <property type="entry name" value="GDXG_lipolytic_enzyme"/>
</dbReference>
<evidence type="ECO:0000256" key="1">
    <source>
        <dbReference type="ARBA" id="ARBA00022801"/>
    </source>
</evidence>
<dbReference type="EMBL" id="JAFIDA010000001">
    <property type="protein sequence ID" value="MBP1326427.1"/>
    <property type="molecule type" value="Genomic_DNA"/>
</dbReference>
<keyword evidence="4" id="KW-1185">Reference proteome</keyword>